<evidence type="ECO:0000256" key="12">
    <source>
        <dbReference type="ARBA" id="ARBA00023170"/>
    </source>
</evidence>
<dbReference type="Gene3D" id="2.170.130.10">
    <property type="entry name" value="TonB-dependent receptor, plug domain"/>
    <property type="match status" value="1"/>
</dbReference>
<evidence type="ECO:0000256" key="7">
    <source>
        <dbReference type="ARBA" id="ARBA00022729"/>
    </source>
</evidence>
<evidence type="ECO:0000259" key="18">
    <source>
        <dbReference type="Pfam" id="PF07715"/>
    </source>
</evidence>
<keyword evidence="8" id="KW-0408">Iron</keyword>
<proteinExistence type="inferred from homology"/>
<feature type="domain" description="TonB-dependent receptor plug" evidence="18">
    <location>
        <begin position="63"/>
        <end position="163"/>
    </location>
</feature>
<reference evidence="19 20" key="2">
    <citation type="journal article" date="2011" name="J. Bacteriol.">
        <title>Genomes of three methylotrophs from a single niche uncover genetic and metabolic divergence of Methylophilaceae.</title>
        <authorList>
            <person name="Lapidus A."/>
            <person name="Clum A."/>
            <person name="Labutti K."/>
            <person name="Kaluzhnaya M.G."/>
            <person name="Lim S."/>
            <person name="Beck D.A."/>
            <person name="Glavina Del Rio T."/>
            <person name="Nolan M."/>
            <person name="Mavromatis K."/>
            <person name="Huntemann M."/>
            <person name="Lucas S."/>
            <person name="Lidstrom M.E."/>
            <person name="Ivanova N."/>
            <person name="Chistoserdova L."/>
        </authorList>
    </citation>
    <scope>NUCLEOTIDE SEQUENCE [LARGE SCALE GENOMIC DNA]</scope>
    <source>
        <strain evidence="19 20">SIP3-4</strain>
    </source>
</reference>
<keyword evidence="20" id="KW-1185">Reference proteome</keyword>
<dbReference type="STRING" id="582744.Msip34_0110"/>
<dbReference type="OrthoDB" id="15609at2"/>
<dbReference type="GO" id="GO:0009279">
    <property type="term" value="C:cell outer membrane"/>
    <property type="evidence" value="ECO:0007669"/>
    <property type="project" value="UniProtKB-SubCell"/>
</dbReference>
<keyword evidence="11 14" id="KW-0472">Membrane</keyword>
<protein>
    <submittedName>
        <fullName evidence="19">TonB-dependent receptor</fullName>
    </submittedName>
</protein>
<evidence type="ECO:0000256" key="5">
    <source>
        <dbReference type="ARBA" id="ARBA00022496"/>
    </source>
</evidence>
<dbReference type="AlphaFoldDB" id="C6X889"/>
<dbReference type="eggNOG" id="COG4772">
    <property type="taxonomic scope" value="Bacteria"/>
</dbReference>
<dbReference type="InterPro" id="IPR039426">
    <property type="entry name" value="TonB-dep_rcpt-like"/>
</dbReference>
<evidence type="ECO:0000256" key="2">
    <source>
        <dbReference type="ARBA" id="ARBA00009810"/>
    </source>
</evidence>
<evidence type="ECO:0000256" key="6">
    <source>
        <dbReference type="ARBA" id="ARBA00022692"/>
    </source>
</evidence>
<dbReference type="PANTHER" id="PTHR32552">
    <property type="entry name" value="FERRICHROME IRON RECEPTOR-RELATED"/>
    <property type="match status" value="1"/>
</dbReference>
<dbReference type="HOGENOM" id="CLU_017621_0_0_4"/>
<evidence type="ECO:0000256" key="8">
    <source>
        <dbReference type="ARBA" id="ARBA00023004"/>
    </source>
</evidence>
<feature type="signal peptide" evidence="16">
    <location>
        <begin position="1"/>
        <end position="30"/>
    </location>
</feature>
<dbReference type="InterPro" id="IPR036942">
    <property type="entry name" value="Beta-barrel_TonB_sf"/>
</dbReference>
<keyword evidence="9" id="KW-0406">Ion transport</keyword>
<evidence type="ECO:0000259" key="17">
    <source>
        <dbReference type="Pfam" id="PF00593"/>
    </source>
</evidence>
<feature type="chain" id="PRO_5002973600" evidence="16">
    <location>
        <begin position="31"/>
        <end position="767"/>
    </location>
</feature>
<evidence type="ECO:0000256" key="1">
    <source>
        <dbReference type="ARBA" id="ARBA00004571"/>
    </source>
</evidence>
<evidence type="ECO:0000256" key="3">
    <source>
        <dbReference type="ARBA" id="ARBA00022448"/>
    </source>
</evidence>
<dbReference type="InterPro" id="IPR037066">
    <property type="entry name" value="Plug_dom_sf"/>
</dbReference>
<keyword evidence="7 16" id="KW-0732">Signal</keyword>
<dbReference type="InterPro" id="IPR012910">
    <property type="entry name" value="Plug_dom"/>
</dbReference>
<accession>C6X889</accession>
<evidence type="ECO:0000313" key="20">
    <source>
        <dbReference type="Proteomes" id="UP000002743"/>
    </source>
</evidence>
<keyword evidence="5" id="KW-0410">Iron transport</keyword>
<dbReference type="Pfam" id="PF07715">
    <property type="entry name" value="Plug"/>
    <property type="match status" value="1"/>
</dbReference>
<dbReference type="SUPFAM" id="SSF56935">
    <property type="entry name" value="Porins"/>
    <property type="match status" value="1"/>
</dbReference>
<dbReference type="Pfam" id="PF00593">
    <property type="entry name" value="TonB_dep_Rec_b-barrel"/>
    <property type="match status" value="1"/>
</dbReference>
<name>C6X889_METGS</name>
<evidence type="ECO:0000256" key="9">
    <source>
        <dbReference type="ARBA" id="ARBA00023065"/>
    </source>
</evidence>
<evidence type="ECO:0000256" key="13">
    <source>
        <dbReference type="ARBA" id="ARBA00023237"/>
    </source>
</evidence>
<dbReference type="Proteomes" id="UP000002743">
    <property type="component" value="Chromosome"/>
</dbReference>
<keyword evidence="4 14" id="KW-1134">Transmembrane beta strand</keyword>
<organism evidence="19 20">
    <name type="scientific">Methylovorus glucosotrophus (strain SIP3-4)</name>
    <dbReference type="NCBI Taxonomy" id="582744"/>
    <lineage>
        <taxon>Bacteria</taxon>
        <taxon>Pseudomonadati</taxon>
        <taxon>Pseudomonadota</taxon>
        <taxon>Betaproteobacteria</taxon>
        <taxon>Nitrosomonadales</taxon>
        <taxon>Methylophilaceae</taxon>
        <taxon>Methylovorus</taxon>
    </lineage>
</organism>
<gene>
    <name evidence="19" type="ordered locus">Msip34_0110</name>
</gene>
<dbReference type="CDD" id="cd01347">
    <property type="entry name" value="ligand_gated_channel"/>
    <property type="match status" value="1"/>
</dbReference>
<keyword evidence="12 19" id="KW-0675">Receptor</keyword>
<keyword evidence="3 14" id="KW-0813">Transport</keyword>
<reference evidence="20" key="1">
    <citation type="submission" date="2009-07" db="EMBL/GenBank/DDBJ databases">
        <title>Complete sequence of chromosome of Methylovorus sp. SIP3-4.</title>
        <authorList>
            <person name="Lucas S."/>
            <person name="Copeland A."/>
            <person name="Lapidus A."/>
            <person name="Glavina del Rio T."/>
            <person name="Tice H."/>
            <person name="Bruce D."/>
            <person name="Goodwin L."/>
            <person name="Pitluck S."/>
            <person name="Clum A."/>
            <person name="Larimer F."/>
            <person name="Land M."/>
            <person name="Hauser L."/>
            <person name="Kyrpides N."/>
            <person name="Mikhailova N."/>
            <person name="Kayluzhnaya M."/>
            <person name="Chistoserdova L."/>
        </authorList>
    </citation>
    <scope>NUCLEOTIDE SEQUENCE [LARGE SCALE GENOMIC DNA]</scope>
    <source>
        <strain evidence="20">SIP3-4</strain>
    </source>
</reference>
<dbReference type="KEGG" id="mei:Msip34_0110"/>
<keyword evidence="13 14" id="KW-0998">Cell outer membrane</keyword>
<dbReference type="Gene3D" id="2.40.170.20">
    <property type="entry name" value="TonB-dependent receptor, beta-barrel domain"/>
    <property type="match status" value="1"/>
</dbReference>
<keyword evidence="6 14" id="KW-0812">Transmembrane</keyword>
<evidence type="ECO:0000256" key="4">
    <source>
        <dbReference type="ARBA" id="ARBA00022452"/>
    </source>
</evidence>
<evidence type="ECO:0000256" key="16">
    <source>
        <dbReference type="SAM" id="SignalP"/>
    </source>
</evidence>
<keyword evidence="10 15" id="KW-0798">TonB box</keyword>
<dbReference type="InterPro" id="IPR000531">
    <property type="entry name" value="Beta-barrel_TonB"/>
</dbReference>
<evidence type="ECO:0000256" key="10">
    <source>
        <dbReference type="ARBA" id="ARBA00023077"/>
    </source>
</evidence>
<dbReference type="RefSeq" id="WP_013440945.1">
    <property type="nucleotide sequence ID" value="NC_012969.1"/>
</dbReference>
<evidence type="ECO:0000256" key="11">
    <source>
        <dbReference type="ARBA" id="ARBA00023136"/>
    </source>
</evidence>
<evidence type="ECO:0000256" key="14">
    <source>
        <dbReference type="PROSITE-ProRule" id="PRU01360"/>
    </source>
</evidence>
<evidence type="ECO:0000256" key="15">
    <source>
        <dbReference type="RuleBase" id="RU003357"/>
    </source>
</evidence>
<sequence precursor="true">MSRSSINKPKMKALSLAVYGALFLSGPAVAAEEGEAATEKSADLGAIVVKGKVQETVADAKSETVPESRATLTKAQLEKFVGLDSAVTGALKYVPGVHFSGGDATGISEGNISIRGFSQDQIGITRNGIPLNDPLYLTPHNDFFGDPENYESISVIYGGASINAPTLTASGGSVEIQTVKPTKEAGLLVKQGFGSNNTRRTFVRANLGEKNGLSAWVSASRTTGDLWTKGSGAVESNRYEGNLQYEWGNNNSINAIFSVFLMRTNSYSHPTLAQYQSQDYRQNYSSAINSSFGGTNGVADISSANSNSANLQRADFKIQTYGLNGVFNLTDTIHLKVDPYFVRVAEGTAAVFASAVPESVLNADVNGDGDLLDIKPFAGAVYPTQYRIGSSQKIDFDLSSSNVLQVGAWFDYTHATNQMAAIRLNGNGKSVSIDGSNVIRDVNGNGIYFTNQRSKITTQKVWVQDSWNFAQQWNLKGALAWQHTELEGENVAGVLSGAAFTNSADYYRFLPSFSLDYQYDQQNQVYYNVTSNIRVPAVASIYGNQSLGQQNPETTLNQEIGWRYTTPELLLSAAVFYDQFKNRQVSFTSLGTTSYLNAGKVATQGLELSANGKLPHNFNYRGAWTYVKAEQDEDYTQNGVVADTKGKQLFNTPKNLASAGIGYDDGRFYSNLLARYTGSFYGDLENTQKIGGYTVVDLNLGYYFDIGSKLIKKSLISFNINNLFDKEALSGTYAGTVTADASSALYAAPTYNRLQPRSAFANLTLEF</sequence>
<dbReference type="PANTHER" id="PTHR32552:SF89">
    <property type="entry name" value="CATECHOLATE SIDEROPHORE RECEPTOR FIU"/>
    <property type="match status" value="1"/>
</dbReference>
<dbReference type="GO" id="GO:0015344">
    <property type="term" value="F:siderophore uptake transmembrane transporter activity"/>
    <property type="evidence" value="ECO:0007669"/>
    <property type="project" value="TreeGrafter"/>
</dbReference>
<comment type="similarity">
    <text evidence="2 14 15">Belongs to the TonB-dependent receptor family.</text>
</comment>
<evidence type="ECO:0000313" key="19">
    <source>
        <dbReference type="EMBL" id="ACT49359.1"/>
    </source>
</evidence>
<feature type="domain" description="TonB-dependent receptor-like beta-barrel" evidence="17">
    <location>
        <begin position="266"/>
        <end position="723"/>
    </location>
</feature>
<comment type="subcellular location">
    <subcellularLocation>
        <location evidence="1 14">Cell outer membrane</location>
        <topology evidence="1 14">Multi-pass membrane protein</topology>
    </subcellularLocation>
</comment>
<dbReference type="PROSITE" id="PS52016">
    <property type="entry name" value="TONB_DEPENDENT_REC_3"/>
    <property type="match status" value="1"/>
</dbReference>
<dbReference type="EMBL" id="CP001674">
    <property type="protein sequence ID" value="ACT49359.1"/>
    <property type="molecule type" value="Genomic_DNA"/>
</dbReference>